<dbReference type="RefSeq" id="WP_140473484.1">
    <property type="nucleotide sequence ID" value="NZ_RCZD01000007.1"/>
</dbReference>
<keyword evidence="2" id="KW-1185">Reference proteome</keyword>
<organism evidence="1 2">
    <name type="scientific">Ewingella americana</name>
    <dbReference type="NCBI Taxonomy" id="41202"/>
    <lineage>
        <taxon>Bacteria</taxon>
        <taxon>Pseudomonadati</taxon>
        <taxon>Pseudomonadota</taxon>
        <taxon>Gammaproteobacteria</taxon>
        <taxon>Enterobacterales</taxon>
        <taxon>Yersiniaceae</taxon>
        <taxon>Ewingella</taxon>
    </lineage>
</organism>
<reference evidence="1 2" key="1">
    <citation type="journal article" date="2019" name="Environ. Microbiol.">
        <title>Species interactions and distinct microbial communities in high Arctic permafrost affected cryosols are associated with the CH4 and CO2 gas fluxes.</title>
        <authorList>
            <person name="Altshuler I."/>
            <person name="Hamel J."/>
            <person name="Turney S."/>
            <person name="Magnuson E."/>
            <person name="Levesque R."/>
            <person name="Greer C."/>
            <person name="Whyte L.G."/>
        </authorList>
    </citation>
    <scope>NUCLEOTIDE SEQUENCE [LARGE SCALE GENOMIC DNA]</scope>
    <source>
        <strain evidence="1 2">E4</strain>
    </source>
</reference>
<sequence>MFLNEKYLPVYQFNEKHSLNILAPPADIMAAVLNFCPQNDWLIRYATAVRELPIRLLDLIQSRPASSRQAFGMENFTLLEKKGDRELAFGLAGKFWKTDYGQTTIKDAAEFLAFSEPGTAKLVLSFTIEKLNETHTQLTTETRVFCLDRNAQRSFTPYWYLIRPVSGLIRLRILKAISQSAKMQNFQPH</sequence>
<dbReference type="Proteomes" id="UP000317663">
    <property type="component" value="Unassembled WGS sequence"/>
</dbReference>
<comment type="caution">
    <text evidence="1">The sequence shown here is derived from an EMBL/GenBank/DDBJ whole genome shotgun (WGS) entry which is preliminary data.</text>
</comment>
<name>A0A502GIL4_9GAMM</name>
<dbReference type="EMBL" id="RCZD01000007">
    <property type="protein sequence ID" value="TPG60796.1"/>
    <property type="molecule type" value="Genomic_DNA"/>
</dbReference>
<protein>
    <recommendedName>
        <fullName evidence="3">DUF2867 domain-containing protein</fullName>
    </recommendedName>
</protein>
<evidence type="ECO:0000313" key="1">
    <source>
        <dbReference type="EMBL" id="TPG60796.1"/>
    </source>
</evidence>
<gene>
    <name evidence="1" type="ORF">EAH77_14415</name>
</gene>
<dbReference type="AlphaFoldDB" id="A0A502GIL4"/>
<accession>A0A502GIL4</accession>
<evidence type="ECO:0000313" key="2">
    <source>
        <dbReference type="Proteomes" id="UP000317663"/>
    </source>
</evidence>
<evidence type="ECO:0008006" key="3">
    <source>
        <dbReference type="Google" id="ProtNLM"/>
    </source>
</evidence>
<proteinExistence type="predicted"/>
<dbReference type="OrthoDB" id="5464833at2"/>